<accession>A0A2C9LRT5</accession>
<gene>
    <name evidence="9" type="primary">106079347</name>
</gene>
<evidence type="ECO:0000259" key="8">
    <source>
        <dbReference type="PROSITE" id="PS50940"/>
    </source>
</evidence>
<evidence type="ECO:0000256" key="2">
    <source>
        <dbReference type="ARBA" id="ARBA00022729"/>
    </source>
</evidence>
<evidence type="ECO:0000256" key="3">
    <source>
        <dbReference type="ARBA" id="ARBA00022737"/>
    </source>
</evidence>
<dbReference type="PROSITE" id="PS50940">
    <property type="entry name" value="CHIT_BIND_II"/>
    <property type="match status" value="1"/>
</dbReference>
<dbReference type="Proteomes" id="UP000076420">
    <property type="component" value="Unassembled WGS sequence"/>
</dbReference>
<evidence type="ECO:0000256" key="4">
    <source>
        <dbReference type="ARBA" id="ARBA00023157"/>
    </source>
</evidence>
<protein>
    <recommendedName>
        <fullName evidence="8">Chitin-binding type-2 domain-containing protein</fullName>
    </recommendedName>
</protein>
<reference evidence="9" key="1">
    <citation type="submission" date="2020-05" db="UniProtKB">
        <authorList>
            <consortium name="EnsemblMetazoa"/>
        </authorList>
    </citation>
    <scope>IDENTIFICATION</scope>
    <source>
        <strain evidence="9">BB02</strain>
    </source>
</reference>
<dbReference type="KEGG" id="bgt:106079347"/>
<organism evidence="9 10">
    <name type="scientific">Biomphalaria glabrata</name>
    <name type="common">Bloodfluke planorb</name>
    <name type="synonym">Freshwater snail</name>
    <dbReference type="NCBI Taxonomy" id="6526"/>
    <lineage>
        <taxon>Eukaryota</taxon>
        <taxon>Metazoa</taxon>
        <taxon>Spiralia</taxon>
        <taxon>Lophotrochozoa</taxon>
        <taxon>Mollusca</taxon>
        <taxon>Gastropoda</taxon>
        <taxon>Heterobranchia</taxon>
        <taxon>Euthyneura</taxon>
        <taxon>Panpulmonata</taxon>
        <taxon>Hygrophila</taxon>
        <taxon>Lymnaeoidea</taxon>
        <taxon>Planorbidae</taxon>
        <taxon>Biomphalaria</taxon>
    </lineage>
</organism>
<dbReference type="Gene3D" id="2.170.140.10">
    <property type="entry name" value="Chitin binding domain"/>
    <property type="match status" value="1"/>
</dbReference>
<feature type="compositionally biased region" description="Polar residues" evidence="6">
    <location>
        <begin position="222"/>
        <end position="236"/>
    </location>
</feature>
<evidence type="ECO:0000256" key="6">
    <source>
        <dbReference type="SAM" id="MobiDB-lite"/>
    </source>
</evidence>
<dbReference type="SMART" id="SM00494">
    <property type="entry name" value="ChtBD2"/>
    <property type="match status" value="1"/>
</dbReference>
<proteinExistence type="predicted"/>
<feature type="signal peptide" evidence="7">
    <location>
        <begin position="1"/>
        <end position="24"/>
    </location>
</feature>
<dbReference type="InterPro" id="IPR051940">
    <property type="entry name" value="Chitin_bind-dev_reg"/>
</dbReference>
<evidence type="ECO:0000313" key="10">
    <source>
        <dbReference type="Proteomes" id="UP000076420"/>
    </source>
</evidence>
<feature type="chain" id="PRO_5013379222" description="Chitin-binding type-2 domain-containing protein" evidence="7">
    <location>
        <begin position="25"/>
        <end position="372"/>
    </location>
</feature>
<dbReference type="InterPro" id="IPR036508">
    <property type="entry name" value="Chitin-bd_dom_sf"/>
</dbReference>
<dbReference type="PANTHER" id="PTHR23301:SF0">
    <property type="entry name" value="CHITIN-BINDING TYPE-2 DOMAIN-CONTAINING PROTEIN-RELATED"/>
    <property type="match status" value="1"/>
</dbReference>
<feature type="compositionally biased region" description="Polar residues" evidence="6">
    <location>
        <begin position="245"/>
        <end position="261"/>
    </location>
</feature>
<keyword evidence="2 7" id="KW-0732">Signal</keyword>
<evidence type="ECO:0000256" key="5">
    <source>
        <dbReference type="ARBA" id="ARBA00023180"/>
    </source>
</evidence>
<keyword evidence="5" id="KW-0325">Glycoprotein</keyword>
<evidence type="ECO:0000256" key="1">
    <source>
        <dbReference type="ARBA" id="ARBA00022669"/>
    </source>
</evidence>
<dbReference type="GO" id="GO:0005576">
    <property type="term" value="C:extracellular region"/>
    <property type="evidence" value="ECO:0007669"/>
    <property type="project" value="InterPro"/>
</dbReference>
<dbReference type="VEuPathDB" id="VectorBase:BGLAX_045142"/>
<dbReference type="VEuPathDB" id="VectorBase:BGLB034259"/>
<keyword evidence="3" id="KW-0677">Repeat</keyword>
<dbReference type="GO" id="GO:0008061">
    <property type="term" value="F:chitin binding"/>
    <property type="evidence" value="ECO:0007669"/>
    <property type="project" value="UniProtKB-KW"/>
</dbReference>
<feature type="region of interest" description="Disordered" evidence="6">
    <location>
        <begin position="158"/>
        <end position="195"/>
    </location>
</feature>
<dbReference type="Pfam" id="PF01607">
    <property type="entry name" value="CBM_14"/>
    <property type="match status" value="1"/>
</dbReference>
<sequence>MPGPAIMSVEYVAIILLVAASALAKIGPEAVISCAKGSGQGRMYPDPDDCRKFIRCVSRKPVSFTCPPNTAFDPDTQVCAWRVGKNGCGGKLAPTTWVGMIDNLINDITQKNEVTEKISNGYAWEKPSKRFDQDNAPKHFQKYMSLEKSSRDLVDESQQTMSTHTVTKPTKQPLKVKSSQLKRDYVPPQKSKMASTELGDKVKNKYRSYSWEKAKNVFNNGLGSSQTNSQLNSTKAASVKEEFTTESSIKANGNPNKFSGLSLRSMSPSAVGTMPLSKEVKAEAYKITVGETFKRDNGTSNLNLNVTSNLNLNVTSNSSLATETPSKSSQADALTKSKSFQQSSQLLCCCHTSLGIKIYILIIPQTSKLVKY</sequence>
<dbReference type="SUPFAM" id="SSF57625">
    <property type="entry name" value="Invertebrate chitin-binding proteins"/>
    <property type="match status" value="1"/>
</dbReference>
<dbReference type="PANTHER" id="PTHR23301">
    <property type="entry name" value="CHITIN BINDING PERITROPHIN-A"/>
    <property type="match status" value="1"/>
</dbReference>
<keyword evidence="1" id="KW-0147">Chitin-binding</keyword>
<evidence type="ECO:0000313" key="9">
    <source>
        <dbReference type="EnsemblMetazoa" id="BGLB034259-PA"/>
    </source>
</evidence>
<dbReference type="InterPro" id="IPR002557">
    <property type="entry name" value="Chitin-bd_dom"/>
</dbReference>
<dbReference type="AlphaFoldDB" id="A0A2C9LRT5"/>
<feature type="domain" description="Chitin-binding type-2" evidence="8">
    <location>
        <begin position="31"/>
        <end position="90"/>
    </location>
</feature>
<name>A0A2C9LRT5_BIOGL</name>
<feature type="compositionally biased region" description="Polar residues" evidence="6">
    <location>
        <begin position="158"/>
        <end position="170"/>
    </location>
</feature>
<evidence type="ECO:0000256" key="7">
    <source>
        <dbReference type="SAM" id="SignalP"/>
    </source>
</evidence>
<feature type="region of interest" description="Disordered" evidence="6">
    <location>
        <begin position="222"/>
        <end position="261"/>
    </location>
</feature>
<dbReference type="EnsemblMetazoa" id="BGLB034259-RA">
    <property type="protein sequence ID" value="BGLB034259-PA"/>
    <property type="gene ID" value="BGLB034259"/>
</dbReference>
<keyword evidence="4" id="KW-1015">Disulfide bond</keyword>